<dbReference type="Gene3D" id="3.30.70.1320">
    <property type="entry name" value="Multidrug efflux transporter AcrB pore domain like"/>
    <property type="match status" value="1"/>
</dbReference>
<feature type="transmembrane region" description="Helical" evidence="1">
    <location>
        <begin position="959"/>
        <end position="981"/>
    </location>
</feature>
<dbReference type="AlphaFoldDB" id="A0A1Y6D3Q6"/>
<dbReference type="Gene3D" id="3.30.2090.10">
    <property type="entry name" value="Multidrug efflux transporter AcrB TolC docking domain, DN and DC subdomains"/>
    <property type="match status" value="2"/>
</dbReference>
<feature type="transmembrane region" description="Helical" evidence="1">
    <location>
        <begin position="337"/>
        <end position="356"/>
    </location>
</feature>
<gene>
    <name evidence="2" type="ORF">SAMN02949497_2365</name>
</gene>
<evidence type="ECO:0000256" key="1">
    <source>
        <dbReference type="SAM" id="Phobius"/>
    </source>
</evidence>
<evidence type="ECO:0000313" key="3">
    <source>
        <dbReference type="Proteomes" id="UP000192923"/>
    </source>
</evidence>
<keyword evidence="3" id="KW-1185">Reference proteome</keyword>
<feature type="transmembrane region" description="Helical" evidence="1">
    <location>
        <begin position="434"/>
        <end position="455"/>
    </location>
</feature>
<dbReference type="PANTHER" id="PTHR32063:SF24">
    <property type="entry name" value="CATION EFFLUX SYSTEM (ACRB_ACRD_ACRF FAMILY)"/>
    <property type="match status" value="1"/>
</dbReference>
<dbReference type="Pfam" id="PF00873">
    <property type="entry name" value="ACR_tran"/>
    <property type="match status" value="1"/>
</dbReference>
<feature type="transmembrane region" description="Helical" evidence="1">
    <location>
        <begin position="12"/>
        <end position="35"/>
    </location>
</feature>
<feature type="transmembrane region" description="Helical" evidence="1">
    <location>
        <begin position="389"/>
        <end position="413"/>
    </location>
</feature>
<dbReference type="GO" id="GO:0005886">
    <property type="term" value="C:plasma membrane"/>
    <property type="evidence" value="ECO:0007669"/>
    <property type="project" value="TreeGrafter"/>
</dbReference>
<dbReference type="Gene3D" id="3.30.70.1440">
    <property type="entry name" value="Multidrug efflux transporter AcrB pore domain"/>
    <property type="match status" value="1"/>
</dbReference>
<feature type="transmembrane region" description="Helical" evidence="1">
    <location>
        <begin position="884"/>
        <end position="904"/>
    </location>
</feature>
<feature type="transmembrane region" description="Helical" evidence="1">
    <location>
        <begin position="529"/>
        <end position="548"/>
    </location>
</feature>
<feature type="transmembrane region" description="Helical" evidence="1">
    <location>
        <begin position="461"/>
        <end position="484"/>
    </location>
</feature>
<keyword evidence="1" id="KW-1133">Transmembrane helix</keyword>
<dbReference type="STRING" id="1760988.SAMN02949497_2365"/>
<dbReference type="OrthoDB" id="9758297at2"/>
<dbReference type="SUPFAM" id="SSF82714">
    <property type="entry name" value="Multidrug efflux transporter AcrB TolC docking domain, DN and DC subdomains"/>
    <property type="match status" value="2"/>
</dbReference>
<dbReference type="SUPFAM" id="SSF82693">
    <property type="entry name" value="Multidrug efflux transporter AcrB pore domain, PN1, PN2, PC1 and PC2 subdomains"/>
    <property type="match status" value="3"/>
</dbReference>
<protein>
    <submittedName>
        <fullName evidence="2">Heavy metal efflux pump, CzcA family</fullName>
    </submittedName>
</protein>
<evidence type="ECO:0000313" key="2">
    <source>
        <dbReference type="EMBL" id="SMF95024.1"/>
    </source>
</evidence>
<dbReference type="RefSeq" id="WP_085212901.1">
    <property type="nucleotide sequence ID" value="NZ_FXAM01000001.1"/>
</dbReference>
<dbReference type="Gene3D" id="1.20.1640.10">
    <property type="entry name" value="Multidrug efflux transporter AcrB transmembrane domain"/>
    <property type="match status" value="2"/>
</dbReference>
<dbReference type="Gene3D" id="3.30.70.1430">
    <property type="entry name" value="Multidrug efflux transporter AcrB pore domain"/>
    <property type="match status" value="2"/>
</dbReference>
<dbReference type="SUPFAM" id="SSF82866">
    <property type="entry name" value="Multidrug efflux transporter AcrB transmembrane domain"/>
    <property type="match status" value="2"/>
</dbReference>
<dbReference type="PANTHER" id="PTHR32063">
    <property type="match status" value="1"/>
</dbReference>
<keyword evidence="1" id="KW-0812">Transmembrane</keyword>
<dbReference type="Proteomes" id="UP000192923">
    <property type="component" value="Unassembled WGS sequence"/>
</dbReference>
<dbReference type="EMBL" id="FXAM01000001">
    <property type="protein sequence ID" value="SMF95024.1"/>
    <property type="molecule type" value="Genomic_DNA"/>
</dbReference>
<dbReference type="PRINTS" id="PR00702">
    <property type="entry name" value="ACRIFLAVINRP"/>
</dbReference>
<feature type="transmembrane region" description="Helical" evidence="1">
    <location>
        <begin position="363"/>
        <end position="383"/>
    </location>
</feature>
<reference evidence="2 3" key="1">
    <citation type="submission" date="2016-12" db="EMBL/GenBank/DDBJ databases">
        <authorList>
            <person name="Song W.-J."/>
            <person name="Kurnit D.M."/>
        </authorList>
    </citation>
    <scope>NUCLEOTIDE SEQUENCE [LARGE SCALE GENOMIC DNA]</scope>
    <source>
        <strain evidence="2 3">175</strain>
    </source>
</reference>
<proteinExistence type="predicted"/>
<organism evidence="2 3">
    <name type="scientific">Methylomagnum ishizawai</name>
    <dbReference type="NCBI Taxonomy" id="1760988"/>
    <lineage>
        <taxon>Bacteria</taxon>
        <taxon>Pseudomonadati</taxon>
        <taxon>Pseudomonadota</taxon>
        <taxon>Gammaproteobacteria</taxon>
        <taxon>Methylococcales</taxon>
        <taxon>Methylococcaceae</taxon>
        <taxon>Methylomagnum</taxon>
    </lineage>
</organism>
<sequence length="1029" mass="109797">MTLHSSRLGRFAVENAPAIVFICVALCLAGIYAALTLPSSVFPRTDFPRVVVLVDNGVMPADEMMATVTRPIEEAMKDIPGAETLRSATGRGAAEVNIFFDWRTDMVQAEQYVLGRLGQIRASLPPTASASVFRLTFASFPVLGVSLTGPGRAITDLWETARYDIKPRFLRIPGVARVNLVGGRAPEFHVIVDPLALHAANLTLAQVADALNRNNLILPTGMHEENHTLYLAVVDNRARGIGDIENLTVPGPGGRPVPLKEFAHVLRAPEPVFNRVTAEGVDAVLLNVYSQPDGDTLAIAGRIEDELRALAGGLPPALKLALFYDQSVLVRDSVRSVWEAIGFGLLLSMAIIHGFLKTWRTTLTAAAVIPVTVLATLVAMRVAGLSLNLMTLGGITAAIGLIIDDAIVVVEAIHAKLAAGTERWAAVSAAIAEILRPLLGSTLTPVVVFLPLSLLDGIPGVFFRALALTMTVSLLTSLVLAVTLTPSLAAGLMRGQHSPTGDEAGGPLLGRVVRRYEITVRAALRRPGITLWACLAVLLLGAGIYGRLDSDFLPAMDEGGFVIDYNAAWGSSLAETNRQLLQAEAILRSLPEVESYSRRTGARLALAITEPHSGDLLVKLKPDRERDTEAVIAELRERFNAAVPGLEWEFAGILGDLIGDLAWSPKPVEIKLFSTDIAFLKRKAPEIEAKIKRVAGVVDTFDGLAMTGPSLRVRVRQLEAQRLGFSATDVGNALGTAMLGQKASYVLEGDRLVNIRVRLDAASIDRVEDLRNLLLRAPDGTPVKLSQIAAIGEEPSQLELHREDLRQNVAVTARLEGRDLGGAIGEIKALLAGDKTLPPGVLELGGLYRQQQASFHNLLRVLAMAVFLVFTVLLIEFRSFSAPIAIVAGAVLALFGTLLALWLTGTSLNIVSFLGAIIGIGIVAKNGILMLDFVEHLRAGGQGLAEALARSGRRRLRPVLMTSLAAALGLLPLALGVGSGADMLKPLAIAVMGALGMSVLLSLVATPAAYFLLMRSREKPVPHRIPPHG</sequence>
<dbReference type="InterPro" id="IPR027463">
    <property type="entry name" value="AcrB_DN_DC_subdom"/>
</dbReference>
<feature type="transmembrane region" description="Helical" evidence="1">
    <location>
        <begin position="858"/>
        <end position="877"/>
    </location>
</feature>
<dbReference type="InterPro" id="IPR001036">
    <property type="entry name" value="Acrflvin-R"/>
</dbReference>
<name>A0A1Y6D3Q6_9GAMM</name>
<dbReference type="GO" id="GO:0042910">
    <property type="term" value="F:xenobiotic transmembrane transporter activity"/>
    <property type="evidence" value="ECO:0007669"/>
    <property type="project" value="TreeGrafter"/>
</dbReference>
<feature type="transmembrane region" description="Helical" evidence="1">
    <location>
        <begin position="987"/>
        <end position="1013"/>
    </location>
</feature>
<keyword evidence="1" id="KW-0472">Membrane</keyword>
<feature type="transmembrane region" description="Helical" evidence="1">
    <location>
        <begin position="910"/>
        <end position="928"/>
    </location>
</feature>
<accession>A0A1Y6D3Q6</accession>